<keyword evidence="2 5" id="KW-0808">Transferase</keyword>
<dbReference type="PANTHER" id="PTHR43464">
    <property type="entry name" value="METHYLTRANSFERASE"/>
    <property type="match status" value="1"/>
</dbReference>
<dbReference type="GO" id="GO:0008168">
    <property type="term" value="F:methyltransferase activity"/>
    <property type="evidence" value="ECO:0007669"/>
    <property type="project" value="UniProtKB-KW"/>
</dbReference>
<keyword evidence="6" id="KW-1185">Reference proteome</keyword>
<dbReference type="GO" id="GO:0032259">
    <property type="term" value="P:methylation"/>
    <property type="evidence" value="ECO:0007669"/>
    <property type="project" value="UniProtKB-KW"/>
</dbReference>
<dbReference type="RefSeq" id="WP_073380092.1">
    <property type="nucleotide sequence ID" value="NZ_FQZK01000009.1"/>
</dbReference>
<dbReference type="Gene3D" id="3.40.50.150">
    <property type="entry name" value="Vaccinia Virus protein VP39"/>
    <property type="match status" value="1"/>
</dbReference>
<proteinExistence type="predicted"/>
<dbReference type="InterPro" id="IPR029063">
    <property type="entry name" value="SAM-dependent_MTases_sf"/>
</dbReference>
<feature type="domain" description="Methyltransferase" evidence="4">
    <location>
        <begin position="51"/>
        <end position="153"/>
    </location>
</feature>
<accession>A0A1M6LPU8</accession>
<dbReference type="OrthoDB" id="474235at2"/>
<organism evidence="5 6">
    <name type="scientific">Nocardiopsis flavescens</name>
    <dbReference type="NCBI Taxonomy" id="758803"/>
    <lineage>
        <taxon>Bacteria</taxon>
        <taxon>Bacillati</taxon>
        <taxon>Actinomycetota</taxon>
        <taxon>Actinomycetes</taxon>
        <taxon>Streptosporangiales</taxon>
        <taxon>Nocardiopsidaceae</taxon>
        <taxon>Nocardiopsis</taxon>
    </lineage>
</organism>
<evidence type="ECO:0000256" key="3">
    <source>
        <dbReference type="ARBA" id="ARBA00022691"/>
    </source>
</evidence>
<protein>
    <submittedName>
        <fullName evidence="5">Methyltransferase domain-containing protein</fullName>
    </submittedName>
</protein>
<dbReference type="Pfam" id="PF13847">
    <property type="entry name" value="Methyltransf_31"/>
    <property type="match status" value="1"/>
</dbReference>
<dbReference type="InterPro" id="IPR025714">
    <property type="entry name" value="Methyltranfer_dom"/>
</dbReference>
<evidence type="ECO:0000313" key="6">
    <source>
        <dbReference type="Proteomes" id="UP000184452"/>
    </source>
</evidence>
<dbReference type="EMBL" id="FQZK01000009">
    <property type="protein sequence ID" value="SHJ73215.1"/>
    <property type="molecule type" value="Genomic_DNA"/>
</dbReference>
<dbReference type="SUPFAM" id="SSF53335">
    <property type="entry name" value="S-adenosyl-L-methionine-dependent methyltransferases"/>
    <property type="match status" value="1"/>
</dbReference>
<evidence type="ECO:0000256" key="2">
    <source>
        <dbReference type="ARBA" id="ARBA00022679"/>
    </source>
</evidence>
<evidence type="ECO:0000259" key="4">
    <source>
        <dbReference type="Pfam" id="PF13847"/>
    </source>
</evidence>
<sequence>MPQETTTWQERITSNESVWNRAHDIHPVLNPLYDESVRRILGRAAVADAPRVLDVGCGLGGWIFKILEFRPDATCVGIDMEASFIERARAEAEQRGLSDRVDLRVGDAVRDLPDERFDLIVCAGLPEAFGGLEPMLEKLRPLLSPQGRMIIGQGIWEREPDEECLRVLDASREDHGSLEETIDSIAHAGWAPVYGHKSTEQEWDDFVWACVDGLTRWALDGDGAGAGAETPRVLLAVSEYRHAWLNGYRGTLGYMTFVVRPIPRTWQPLVASYELARRTWTASSP</sequence>
<dbReference type="STRING" id="758803.SAMN05421803_10911"/>
<name>A0A1M6LPU8_9ACTN</name>
<keyword evidence="3" id="KW-0949">S-adenosyl-L-methionine</keyword>
<dbReference type="PANTHER" id="PTHR43464:SF19">
    <property type="entry name" value="UBIQUINONE BIOSYNTHESIS O-METHYLTRANSFERASE, MITOCHONDRIAL"/>
    <property type="match status" value="1"/>
</dbReference>
<reference evidence="5 6" key="1">
    <citation type="submission" date="2016-11" db="EMBL/GenBank/DDBJ databases">
        <authorList>
            <person name="Jaros S."/>
            <person name="Januszkiewicz K."/>
            <person name="Wedrychowicz H."/>
        </authorList>
    </citation>
    <scope>NUCLEOTIDE SEQUENCE [LARGE SCALE GENOMIC DNA]</scope>
    <source>
        <strain evidence="5 6">CGMCC 4.5723</strain>
    </source>
</reference>
<dbReference type="Proteomes" id="UP000184452">
    <property type="component" value="Unassembled WGS sequence"/>
</dbReference>
<gene>
    <name evidence="5" type="ORF">SAMN05421803_10911</name>
</gene>
<evidence type="ECO:0000256" key="1">
    <source>
        <dbReference type="ARBA" id="ARBA00022603"/>
    </source>
</evidence>
<keyword evidence="1 5" id="KW-0489">Methyltransferase</keyword>
<dbReference type="CDD" id="cd02440">
    <property type="entry name" value="AdoMet_MTases"/>
    <property type="match status" value="1"/>
</dbReference>
<dbReference type="AlphaFoldDB" id="A0A1M6LPU8"/>
<evidence type="ECO:0000313" key="5">
    <source>
        <dbReference type="EMBL" id="SHJ73215.1"/>
    </source>
</evidence>